<accession>A0A9P0QGV9</accession>
<feature type="compositionally biased region" description="Gly residues" evidence="1">
    <location>
        <begin position="630"/>
        <end position="641"/>
    </location>
</feature>
<dbReference type="Gene3D" id="3.30.420.10">
    <property type="entry name" value="Ribonuclease H-like superfamily/Ribonuclease H"/>
    <property type="match status" value="1"/>
</dbReference>
<evidence type="ECO:0000256" key="1">
    <source>
        <dbReference type="SAM" id="MobiDB-lite"/>
    </source>
</evidence>
<feature type="compositionally biased region" description="Low complexity" evidence="1">
    <location>
        <begin position="709"/>
        <end position="730"/>
    </location>
</feature>
<sequence>MGKYKRKSDRSLKFTQEIIDQARDRIAKGESKRSVAKSFHVNECTLRKRLREGTIPSSLGRFKPVFSQAQEKELADHIKDLDNRFYGLRMKDVRYLAFQYEELNKIPHRFNTENKMAGKHWVQDFAARNTLSLRAPEKCSLGRAIGFNKVQCQRFFENLKIVYEKLKLPPHRIFNMDETGLSTVPNKLPKVYACKGKKTVSKVVSGERGQLVTAVCCMSAGGTWVPPGLIFARKRMKEELFFGAPPGTLKMISDSGYMNTDLFVIWLRHFCDFVKPSETDPVVLIMDNHTSHCSLETILFSRSHFITLLTLPPHASHKIQPLDKGFFFPLKTAFSNECDKWMVNNPGRPITLKEMAAIFHFAYSKVTTIEICEKSFACTGLFPYNPDVFSDLDFAPSEVTNRPHLDLAQETQSEIQRIESSVEESSFDDDCTLAEVRNTIIKENLRLTEEKQSTIPEPQSSDVTESTAYFKAAPKELSEPGTSGYIPPKNDKEKLFENEQTRTPSPKSTGFTKISTYVEATSAAPIDLGLSVCITPKMILPLPKATHEQVRRTKSKKSEILSSTPYKDKLLEEKDRRKEGLKKKGGKRKVFGDSGQNTEIQKKKKVDNEKDNTICEKESALALAAKKCGAAGGGRGAGGPPVGCPPTTRAVSFPEQQQRPSSNSRSRGTAPRPPATPTRMEHHPPPASAAHHHQHHHHHHHHHSHHNATAHAPASATATAAAEHTQTHPAGQPPSSANREPRPCHRPSAFQKVNL</sequence>
<dbReference type="AlphaFoldDB" id="A0A9P0QGV9"/>
<feature type="compositionally biased region" description="Basic and acidic residues" evidence="1">
    <location>
        <begin position="566"/>
        <end position="578"/>
    </location>
</feature>
<protein>
    <recommendedName>
        <fullName evidence="2">DDE-1 domain-containing protein</fullName>
    </recommendedName>
</protein>
<dbReference type="OrthoDB" id="6777587at2759"/>
<dbReference type="PANTHER" id="PTHR19303:SF71">
    <property type="entry name" value="ZINC FINGER PHD-TYPE DOMAIN-CONTAINING PROTEIN"/>
    <property type="match status" value="1"/>
</dbReference>
<proteinExistence type="predicted"/>
<reference evidence="3" key="1">
    <citation type="submission" date="2022-03" db="EMBL/GenBank/DDBJ databases">
        <authorList>
            <person name="Sayadi A."/>
        </authorList>
    </citation>
    <scope>NUCLEOTIDE SEQUENCE</scope>
</reference>
<evidence type="ECO:0000259" key="2">
    <source>
        <dbReference type="Pfam" id="PF03184"/>
    </source>
</evidence>
<feature type="region of interest" description="Disordered" evidence="1">
    <location>
        <begin position="629"/>
        <end position="755"/>
    </location>
</feature>
<feature type="compositionally biased region" description="Low complexity" evidence="1">
    <location>
        <begin position="656"/>
        <end position="670"/>
    </location>
</feature>
<dbReference type="InterPro" id="IPR050863">
    <property type="entry name" value="CenT-Element_Derived"/>
</dbReference>
<dbReference type="Proteomes" id="UP001152888">
    <property type="component" value="Unassembled WGS sequence"/>
</dbReference>
<dbReference type="PANTHER" id="PTHR19303">
    <property type="entry name" value="TRANSPOSON"/>
    <property type="match status" value="1"/>
</dbReference>
<feature type="compositionally biased region" description="Basic residues" evidence="1">
    <location>
        <begin position="579"/>
        <end position="589"/>
    </location>
</feature>
<feature type="compositionally biased region" description="Basic residues" evidence="1">
    <location>
        <begin position="690"/>
        <end position="708"/>
    </location>
</feature>
<dbReference type="EMBL" id="CAKOFQ010010640">
    <property type="protein sequence ID" value="CAH2019938.1"/>
    <property type="molecule type" value="Genomic_DNA"/>
</dbReference>
<dbReference type="GO" id="GO:0005634">
    <property type="term" value="C:nucleus"/>
    <property type="evidence" value="ECO:0007669"/>
    <property type="project" value="TreeGrafter"/>
</dbReference>
<organism evidence="3 4">
    <name type="scientific">Acanthoscelides obtectus</name>
    <name type="common">Bean weevil</name>
    <name type="synonym">Bruchus obtectus</name>
    <dbReference type="NCBI Taxonomy" id="200917"/>
    <lineage>
        <taxon>Eukaryota</taxon>
        <taxon>Metazoa</taxon>
        <taxon>Ecdysozoa</taxon>
        <taxon>Arthropoda</taxon>
        <taxon>Hexapoda</taxon>
        <taxon>Insecta</taxon>
        <taxon>Pterygota</taxon>
        <taxon>Neoptera</taxon>
        <taxon>Endopterygota</taxon>
        <taxon>Coleoptera</taxon>
        <taxon>Polyphaga</taxon>
        <taxon>Cucujiformia</taxon>
        <taxon>Chrysomeloidea</taxon>
        <taxon>Chrysomelidae</taxon>
        <taxon>Bruchinae</taxon>
        <taxon>Bruchini</taxon>
        <taxon>Acanthoscelides</taxon>
    </lineage>
</organism>
<dbReference type="GO" id="GO:0003677">
    <property type="term" value="F:DNA binding"/>
    <property type="evidence" value="ECO:0007669"/>
    <property type="project" value="TreeGrafter"/>
</dbReference>
<dbReference type="Gene3D" id="1.10.10.60">
    <property type="entry name" value="Homeodomain-like"/>
    <property type="match status" value="1"/>
</dbReference>
<dbReference type="InterPro" id="IPR004875">
    <property type="entry name" value="DDE_SF_endonuclease_dom"/>
</dbReference>
<gene>
    <name evidence="3" type="ORF">ACAOBT_LOCUS37507</name>
</gene>
<feature type="region of interest" description="Disordered" evidence="1">
    <location>
        <begin position="547"/>
        <end position="609"/>
    </location>
</feature>
<feature type="compositionally biased region" description="Basic and acidic residues" evidence="1">
    <location>
        <begin position="547"/>
        <end position="559"/>
    </location>
</feature>
<evidence type="ECO:0000313" key="4">
    <source>
        <dbReference type="Proteomes" id="UP001152888"/>
    </source>
</evidence>
<name>A0A9P0QGV9_ACAOB</name>
<dbReference type="InterPro" id="IPR036397">
    <property type="entry name" value="RNaseH_sf"/>
</dbReference>
<evidence type="ECO:0000313" key="3">
    <source>
        <dbReference type="EMBL" id="CAH2019938.1"/>
    </source>
</evidence>
<keyword evidence="4" id="KW-1185">Reference proteome</keyword>
<dbReference type="Pfam" id="PF03184">
    <property type="entry name" value="DDE_1"/>
    <property type="match status" value="1"/>
</dbReference>
<feature type="domain" description="DDE-1" evidence="2">
    <location>
        <begin position="211"/>
        <end position="348"/>
    </location>
</feature>
<comment type="caution">
    <text evidence="3">The sequence shown here is derived from an EMBL/GenBank/DDBJ whole genome shotgun (WGS) entry which is preliminary data.</text>
</comment>